<feature type="region of interest" description="Disordered" evidence="3">
    <location>
        <begin position="1"/>
        <end position="26"/>
    </location>
</feature>
<comment type="caution">
    <text evidence="5">The sequence shown here is derived from an EMBL/GenBank/DDBJ whole genome shotgun (WGS) entry which is preliminary data.</text>
</comment>
<sequence length="481" mass="53085">MADADEDGMLRPSSVDPSSSIDHDVSDETQDFRFLNNVSLHFSFSDPTQQTLPRRGEKDFEPNPTLHQADTLAASRDAMHNALVFPRLHNPKNKVVGIFCPDGILEPVASRPDKALSEMDAEIGFPEGEDEGNLSAPTKQDVDRQVYRPRGADLCVCVPNPRGQYFRAMGQADQFNRMWLLPEEALYLLERGSMDIRWPVESFESKRMIDAADAMEQGVPMSLQAAYACFIGRGGLSIERYTVYAGLKRGGYVVIRAEGWEENNSEIPETAETDQGMGDVSTEPQPGLLGRLSRLFYSIINSQSACSTAHGPVIGLGIYRSYNDIYRALSIIPGFKPDIPDSDPKIISSIAHSTSPYRLAFNVYKPSTPFRKSLPGTPDFRLAVINARTHPTLPSLTELGSLLASTPLTPPRGEKLDRLMYMRLRHGWRNVILGIVDQGVVSYLRVADAGFCKEPLYEQKLATIGPGGKGGRRPPGKKGGR</sequence>
<comment type="similarity">
    <text evidence="1">Belongs to the SEN54 family.</text>
</comment>
<dbReference type="InterPro" id="IPR024337">
    <property type="entry name" value="tRNA_splic_suSen54"/>
</dbReference>
<dbReference type="InterPro" id="IPR024336">
    <property type="entry name" value="tRNA_splic_suSen54_N"/>
</dbReference>
<dbReference type="Proteomes" id="UP000009084">
    <property type="component" value="Unassembled WGS sequence"/>
</dbReference>
<evidence type="ECO:0000256" key="2">
    <source>
        <dbReference type="ARBA" id="ARBA00022694"/>
    </source>
</evidence>
<evidence type="ECO:0000313" key="6">
    <source>
        <dbReference type="Proteomes" id="UP000009084"/>
    </source>
</evidence>
<feature type="domain" description="tRNA-splicing endonuclease subunit Sen54 N-terminal" evidence="4">
    <location>
        <begin position="80"/>
        <end position="198"/>
    </location>
</feature>
<dbReference type="Pfam" id="PF12928">
    <property type="entry name" value="tRNA_int_end_N2"/>
    <property type="match status" value="1"/>
</dbReference>
<reference evidence="5 6" key="1">
    <citation type="journal article" date="2009" name="Genome Res.">
        <title>Comparative genomic analyses of the human fungal pathogens Coccidioides and their relatives.</title>
        <authorList>
            <person name="Sharpton T.J."/>
            <person name="Stajich J.E."/>
            <person name="Rounsley S.D."/>
            <person name="Gardner M.J."/>
            <person name="Wortman J.R."/>
            <person name="Jordar V.S."/>
            <person name="Maiti R."/>
            <person name="Kodira C.D."/>
            <person name="Neafsey D.E."/>
            <person name="Zeng Q."/>
            <person name="Hung C.-Y."/>
            <person name="McMahan C."/>
            <person name="Muszewska A."/>
            <person name="Grynberg M."/>
            <person name="Mandel M.A."/>
            <person name="Kellner E.M."/>
            <person name="Barker B.M."/>
            <person name="Galgiani J.N."/>
            <person name="Orbach M.J."/>
            <person name="Kirkland T.N."/>
            <person name="Cole G.T."/>
            <person name="Henn M.R."/>
            <person name="Birren B.W."/>
            <person name="Taylor J.W."/>
        </authorList>
    </citation>
    <scope>NUCLEOTIDE SEQUENCE [LARGE SCALE GENOMIC DNA]</scope>
    <source>
        <strain evidence="6">C735</strain>
    </source>
</reference>
<dbReference type="GO" id="GO:0000379">
    <property type="term" value="P:tRNA-type intron splice site recognition and cleavage"/>
    <property type="evidence" value="ECO:0007669"/>
    <property type="project" value="TreeGrafter"/>
</dbReference>
<dbReference type="HOGENOM" id="CLU_028449_2_0_1"/>
<evidence type="ECO:0000259" key="4">
    <source>
        <dbReference type="Pfam" id="PF12928"/>
    </source>
</evidence>
<protein>
    <recommendedName>
        <fullName evidence="4">tRNA-splicing endonuclease subunit Sen54 N-terminal domain-containing protein</fullName>
    </recommendedName>
</protein>
<dbReference type="GO" id="GO:0000214">
    <property type="term" value="C:tRNA-intron endonuclease complex"/>
    <property type="evidence" value="ECO:0007669"/>
    <property type="project" value="TreeGrafter"/>
</dbReference>
<dbReference type="PANTHER" id="PTHR21027">
    <property type="entry name" value="TRNA-SPLICING ENDONUCLEASE SUBUNIT SEN54"/>
    <property type="match status" value="1"/>
</dbReference>
<name>C5P6F0_COCP7</name>
<dbReference type="OrthoDB" id="408683at2759"/>
<evidence type="ECO:0000256" key="1">
    <source>
        <dbReference type="ARBA" id="ARBA00005736"/>
    </source>
</evidence>
<dbReference type="VEuPathDB" id="FungiDB:CPC735_023360"/>
<proteinExistence type="inferred from homology"/>
<dbReference type="PANTHER" id="PTHR21027:SF1">
    <property type="entry name" value="TRNA-SPLICING ENDONUCLEASE SUBUNIT SEN54"/>
    <property type="match status" value="1"/>
</dbReference>
<gene>
    <name evidence="5" type="ORF">CPC735_023360</name>
</gene>
<accession>C5P6F0</accession>
<organism evidence="5 6">
    <name type="scientific">Coccidioides posadasii (strain C735)</name>
    <name type="common">Valley fever fungus</name>
    <dbReference type="NCBI Taxonomy" id="222929"/>
    <lineage>
        <taxon>Eukaryota</taxon>
        <taxon>Fungi</taxon>
        <taxon>Dikarya</taxon>
        <taxon>Ascomycota</taxon>
        <taxon>Pezizomycotina</taxon>
        <taxon>Eurotiomycetes</taxon>
        <taxon>Eurotiomycetidae</taxon>
        <taxon>Onygenales</taxon>
        <taxon>Onygenaceae</taxon>
        <taxon>Coccidioides</taxon>
    </lineage>
</organism>
<dbReference type="AlphaFoldDB" id="C5P6F0"/>
<dbReference type="EMBL" id="ACFW01000025">
    <property type="protein sequence ID" value="EER27000.1"/>
    <property type="molecule type" value="Genomic_DNA"/>
</dbReference>
<evidence type="ECO:0000256" key="3">
    <source>
        <dbReference type="SAM" id="MobiDB-lite"/>
    </source>
</evidence>
<keyword evidence="2" id="KW-0819">tRNA processing</keyword>
<evidence type="ECO:0000313" key="5">
    <source>
        <dbReference type="EMBL" id="EER27000.1"/>
    </source>
</evidence>